<reference evidence="1" key="1">
    <citation type="journal article" date="2019" name="bioRxiv">
        <title>The Genome of the Zebra Mussel, Dreissena polymorpha: A Resource for Invasive Species Research.</title>
        <authorList>
            <person name="McCartney M.A."/>
            <person name="Auch B."/>
            <person name="Kono T."/>
            <person name="Mallez S."/>
            <person name="Zhang Y."/>
            <person name="Obille A."/>
            <person name="Becker A."/>
            <person name="Abrahante J.E."/>
            <person name="Garbe J."/>
            <person name="Badalamenti J.P."/>
            <person name="Herman A."/>
            <person name="Mangelson H."/>
            <person name="Liachko I."/>
            <person name="Sullivan S."/>
            <person name="Sone E.D."/>
            <person name="Koren S."/>
            <person name="Silverstein K.A.T."/>
            <person name="Beckman K.B."/>
            <person name="Gohl D.M."/>
        </authorList>
    </citation>
    <scope>NUCLEOTIDE SEQUENCE</scope>
    <source>
        <strain evidence="1">Duluth1</strain>
        <tissue evidence="1">Whole animal</tissue>
    </source>
</reference>
<evidence type="ECO:0000313" key="2">
    <source>
        <dbReference type="Proteomes" id="UP000828390"/>
    </source>
</evidence>
<name>A0A9D4IC87_DREPO</name>
<dbReference type="AlphaFoldDB" id="A0A9D4IC87"/>
<organism evidence="1 2">
    <name type="scientific">Dreissena polymorpha</name>
    <name type="common">Zebra mussel</name>
    <name type="synonym">Mytilus polymorpha</name>
    <dbReference type="NCBI Taxonomy" id="45954"/>
    <lineage>
        <taxon>Eukaryota</taxon>
        <taxon>Metazoa</taxon>
        <taxon>Spiralia</taxon>
        <taxon>Lophotrochozoa</taxon>
        <taxon>Mollusca</taxon>
        <taxon>Bivalvia</taxon>
        <taxon>Autobranchia</taxon>
        <taxon>Heteroconchia</taxon>
        <taxon>Euheterodonta</taxon>
        <taxon>Imparidentia</taxon>
        <taxon>Neoheterodontei</taxon>
        <taxon>Myida</taxon>
        <taxon>Dreissenoidea</taxon>
        <taxon>Dreissenidae</taxon>
        <taxon>Dreissena</taxon>
    </lineage>
</organism>
<evidence type="ECO:0000313" key="1">
    <source>
        <dbReference type="EMBL" id="KAH3768500.1"/>
    </source>
</evidence>
<accession>A0A9D4IC87</accession>
<dbReference type="EMBL" id="JAIWYP010000009">
    <property type="protein sequence ID" value="KAH3768500.1"/>
    <property type="molecule type" value="Genomic_DNA"/>
</dbReference>
<reference evidence="1" key="2">
    <citation type="submission" date="2020-11" db="EMBL/GenBank/DDBJ databases">
        <authorList>
            <person name="McCartney M.A."/>
            <person name="Auch B."/>
            <person name="Kono T."/>
            <person name="Mallez S."/>
            <person name="Becker A."/>
            <person name="Gohl D.M."/>
            <person name="Silverstein K.A.T."/>
            <person name="Koren S."/>
            <person name="Bechman K.B."/>
            <person name="Herman A."/>
            <person name="Abrahante J.E."/>
            <person name="Garbe J."/>
        </authorList>
    </citation>
    <scope>NUCLEOTIDE SEQUENCE</scope>
    <source>
        <strain evidence="1">Duluth1</strain>
        <tissue evidence="1">Whole animal</tissue>
    </source>
</reference>
<protein>
    <submittedName>
        <fullName evidence="1">Uncharacterized protein</fullName>
    </submittedName>
</protein>
<comment type="caution">
    <text evidence="1">The sequence shown here is derived from an EMBL/GenBank/DDBJ whole genome shotgun (WGS) entry which is preliminary data.</text>
</comment>
<proteinExistence type="predicted"/>
<gene>
    <name evidence="1" type="ORF">DPMN_169713</name>
</gene>
<sequence>MLRHQPKNLRYDGSTNWLSFKQKIAVNRWSDSQFREYLNWCMEEKALDYFIIETIMWLWLSYTDIMLKMD</sequence>
<keyword evidence="2" id="KW-1185">Reference proteome</keyword>
<dbReference type="Proteomes" id="UP000828390">
    <property type="component" value="Unassembled WGS sequence"/>
</dbReference>